<evidence type="ECO:0000256" key="1">
    <source>
        <dbReference type="ARBA" id="ARBA00022737"/>
    </source>
</evidence>
<dbReference type="SUPFAM" id="SSF50729">
    <property type="entry name" value="PH domain-like"/>
    <property type="match status" value="1"/>
</dbReference>
<feature type="compositionally biased region" description="Low complexity" evidence="5">
    <location>
        <begin position="667"/>
        <end position="682"/>
    </location>
</feature>
<feature type="region of interest" description="Disordered" evidence="5">
    <location>
        <begin position="907"/>
        <end position="929"/>
    </location>
</feature>
<evidence type="ECO:0000256" key="4">
    <source>
        <dbReference type="SAM" id="Coils"/>
    </source>
</evidence>
<evidence type="ECO:0000256" key="3">
    <source>
        <dbReference type="PROSITE-ProRule" id="PRU00023"/>
    </source>
</evidence>
<dbReference type="AlphaFoldDB" id="A0A0L0DCN8"/>
<dbReference type="PANTHER" id="PTHR24166">
    <property type="entry name" value="ROLLING PEBBLES, ISOFORM B"/>
    <property type="match status" value="1"/>
</dbReference>
<proteinExistence type="predicted"/>
<evidence type="ECO:0000313" key="7">
    <source>
        <dbReference type="EMBL" id="KNC50087.1"/>
    </source>
</evidence>
<organism evidence="7 8">
    <name type="scientific">Thecamonas trahens ATCC 50062</name>
    <dbReference type="NCBI Taxonomy" id="461836"/>
    <lineage>
        <taxon>Eukaryota</taxon>
        <taxon>Apusozoa</taxon>
        <taxon>Apusomonadida</taxon>
        <taxon>Apusomonadidae</taxon>
        <taxon>Thecamonas</taxon>
    </lineage>
</organism>
<dbReference type="OrthoDB" id="10252328at2759"/>
<dbReference type="SMART" id="SM00248">
    <property type="entry name" value="ANK"/>
    <property type="match status" value="5"/>
</dbReference>
<feature type="compositionally biased region" description="Low complexity" evidence="5">
    <location>
        <begin position="907"/>
        <end position="922"/>
    </location>
</feature>
<evidence type="ECO:0000256" key="2">
    <source>
        <dbReference type="ARBA" id="ARBA00023043"/>
    </source>
</evidence>
<feature type="repeat" description="ANK" evidence="3">
    <location>
        <begin position="183"/>
        <end position="215"/>
    </location>
</feature>
<protein>
    <submittedName>
        <fullName evidence="7">Ankyrin domain-containing protein</fullName>
    </submittedName>
</protein>
<keyword evidence="2 3" id="KW-0040">ANK repeat</keyword>
<dbReference type="SUPFAM" id="SSF48403">
    <property type="entry name" value="Ankyrin repeat"/>
    <property type="match status" value="1"/>
</dbReference>
<keyword evidence="1" id="KW-0677">Repeat</keyword>
<dbReference type="eggNOG" id="KOG4177">
    <property type="taxonomic scope" value="Eukaryota"/>
</dbReference>
<evidence type="ECO:0000259" key="6">
    <source>
        <dbReference type="PROSITE" id="PS50003"/>
    </source>
</evidence>
<dbReference type="STRING" id="461836.A0A0L0DCN8"/>
<feature type="repeat" description="ANK" evidence="3">
    <location>
        <begin position="113"/>
        <end position="134"/>
    </location>
</feature>
<dbReference type="SMART" id="SM00233">
    <property type="entry name" value="PH"/>
    <property type="match status" value="1"/>
</dbReference>
<dbReference type="Pfam" id="PF22697">
    <property type="entry name" value="SOS1_NGEF_PH"/>
    <property type="match status" value="1"/>
</dbReference>
<sequence>MERLFNLLATAWAEQCGEARTAELTRLLEQHSEEGIDPNTGNTLLHHGILTGNVDLVVELAKLELEGSLDATNKDTPNFEGVTPLMAATLKGDVAAVEALIGVGASFRAGDRHGQTPLYAAAAAGCTELVSLLIGQYHGRDTLSRTKFTRISPLHAACLGGHAEVVELLLATASVDVTETTATGATPLHCAVVGGNVDVVVQVLAAGADAAAKANSSVSPAELDLVGLGFSGEYVAAVANAFEHAAKTSQQASIREVVARKMSAILKDETLYLKNCRDVMDKFVAPFTSSEKGFPLPRNLTDNFVDVSAKLEAFIELRRALLISLRNSIFGFEGAESLDQYAQIISDALIKNAAFHTALQRYAMSMYTALAPVTTTAMTKVSKFLDVSYELAFVESALRLPLDGVKVYLEIFESMRDEAITLYDLPPDCSPAYEQMLNDLGQLRADITPFVSKLQNKFTCERIESTISGSFDTIVDASRSLILEGYLTKSPGSGSGRNQRRYWFLFSDILIYAAPGKKKGYNYDFKGRVELISSALRDIPDTAVTKNAFEIISKRGNFTIYAPTPEEKRKWYTAISNTTKALQTVTINKALSVEPLDRSQPASSSSSAGDPMAATMAATLASAAAAAAATRQSRREMDRSAAQNAVDGGVQAEEPGSAPPASPSPAPASGATSPARTPSASESGGGAGESGGGAGTGASVGEASAGAHTVSPAEHQALAQAHAAALGKIAELEDAKAEAALRIAAVQAQLKEAEARGGSDASADGAEVTRAARELQQSKARVTALEDQLAVAQSEAEAAQLSLSAVEDQTARLESELAEVKTVAAERLELINKLQAEKEAAQARIVELTAERDAALDEAATEAAAAKKAKKSAKKAADAAAKAAEHAAMLAELQAAEHDLEDLAAAEAPAAAAGEAPVAPSPHTTADDLDVLRNSFESREVQARRSRVKSVADSCTEGIRRLCSSLHLSAAEIKSQLTFVVDAIKMLQSDTGLSFEADTIAFVQATKLVLMSPGNAGAANRTGQAGEALITSVTSGIASWA</sequence>
<name>A0A0L0DCN8_THETB</name>
<dbReference type="InterPro" id="IPR055251">
    <property type="entry name" value="SOS1_NGEF_PH"/>
</dbReference>
<dbReference type="InterPro" id="IPR001849">
    <property type="entry name" value="PH_domain"/>
</dbReference>
<dbReference type="InterPro" id="IPR050889">
    <property type="entry name" value="Dendritic_Spine_Reg/Scaffold"/>
</dbReference>
<dbReference type="PROSITE" id="PS50297">
    <property type="entry name" value="ANK_REP_REGION"/>
    <property type="match status" value="3"/>
</dbReference>
<dbReference type="Gene3D" id="2.30.29.30">
    <property type="entry name" value="Pleckstrin-homology domain (PH domain)/Phosphotyrosine-binding domain (PTB)"/>
    <property type="match status" value="1"/>
</dbReference>
<feature type="region of interest" description="Disordered" evidence="5">
    <location>
        <begin position="629"/>
        <end position="710"/>
    </location>
</feature>
<accession>A0A0L0DCN8</accession>
<dbReference type="Pfam" id="PF12796">
    <property type="entry name" value="Ank_2"/>
    <property type="match status" value="2"/>
</dbReference>
<dbReference type="EMBL" id="GL349459">
    <property type="protein sequence ID" value="KNC50087.1"/>
    <property type="molecule type" value="Genomic_DNA"/>
</dbReference>
<feature type="compositionally biased region" description="Pro residues" evidence="5">
    <location>
        <begin position="657"/>
        <end position="666"/>
    </location>
</feature>
<feature type="compositionally biased region" description="Gly residues" evidence="5">
    <location>
        <begin position="683"/>
        <end position="698"/>
    </location>
</feature>
<feature type="coiled-coil region" evidence="4">
    <location>
        <begin position="729"/>
        <end position="906"/>
    </location>
</feature>
<dbReference type="PROSITE" id="PS50003">
    <property type="entry name" value="PH_DOMAIN"/>
    <property type="match status" value="1"/>
</dbReference>
<dbReference type="PANTHER" id="PTHR24166:SF48">
    <property type="entry name" value="PROTEIN VAPYRIN"/>
    <property type="match status" value="1"/>
</dbReference>
<feature type="repeat" description="ANK" evidence="3">
    <location>
        <begin position="80"/>
        <end position="112"/>
    </location>
</feature>
<gene>
    <name evidence="7" type="ORF">AMSG_05854</name>
</gene>
<dbReference type="Gene3D" id="1.25.40.20">
    <property type="entry name" value="Ankyrin repeat-containing domain"/>
    <property type="match status" value="1"/>
</dbReference>
<keyword evidence="8" id="KW-1185">Reference proteome</keyword>
<dbReference type="InterPro" id="IPR002110">
    <property type="entry name" value="Ankyrin_rpt"/>
</dbReference>
<evidence type="ECO:0000256" key="5">
    <source>
        <dbReference type="SAM" id="MobiDB-lite"/>
    </source>
</evidence>
<evidence type="ECO:0000313" key="8">
    <source>
        <dbReference type="Proteomes" id="UP000054408"/>
    </source>
</evidence>
<dbReference type="PROSITE" id="PS50088">
    <property type="entry name" value="ANK_REPEAT"/>
    <property type="match status" value="3"/>
</dbReference>
<dbReference type="InterPro" id="IPR011993">
    <property type="entry name" value="PH-like_dom_sf"/>
</dbReference>
<dbReference type="Proteomes" id="UP000054408">
    <property type="component" value="Unassembled WGS sequence"/>
</dbReference>
<dbReference type="InterPro" id="IPR036770">
    <property type="entry name" value="Ankyrin_rpt-contain_sf"/>
</dbReference>
<dbReference type="RefSeq" id="XP_013757250.1">
    <property type="nucleotide sequence ID" value="XM_013901796.1"/>
</dbReference>
<feature type="domain" description="PH" evidence="6">
    <location>
        <begin position="480"/>
        <end position="580"/>
    </location>
</feature>
<reference evidence="7 8" key="1">
    <citation type="submission" date="2010-05" db="EMBL/GenBank/DDBJ databases">
        <title>The Genome Sequence of Thecamonas trahens ATCC 50062.</title>
        <authorList>
            <consortium name="The Broad Institute Genome Sequencing Platform"/>
            <person name="Russ C."/>
            <person name="Cuomo C."/>
            <person name="Shea T."/>
            <person name="Young S.K."/>
            <person name="Zeng Q."/>
            <person name="Koehrsen M."/>
            <person name="Haas B."/>
            <person name="Borodovsky M."/>
            <person name="Guigo R."/>
            <person name="Alvarado L."/>
            <person name="Berlin A."/>
            <person name="Bochicchio J."/>
            <person name="Borenstein D."/>
            <person name="Chapman S."/>
            <person name="Chen Z."/>
            <person name="Freedman E."/>
            <person name="Gellesch M."/>
            <person name="Goldberg J."/>
            <person name="Griggs A."/>
            <person name="Gujja S."/>
            <person name="Heilman E."/>
            <person name="Heiman D."/>
            <person name="Hepburn T."/>
            <person name="Howarth C."/>
            <person name="Jen D."/>
            <person name="Larson L."/>
            <person name="Mehta T."/>
            <person name="Park D."/>
            <person name="Pearson M."/>
            <person name="Roberts A."/>
            <person name="Saif S."/>
            <person name="Shenoy N."/>
            <person name="Sisk P."/>
            <person name="Stolte C."/>
            <person name="Sykes S."/>
            <person name="Thomson T."/>
            <person name="Walk T."/>
            <person name="White J."/>
            <person name="Yandava C."/>
            <person name="Burger G."/>
            <person name="Gray M.W."/>
            <person name="Holland P.W.H."/>
            <person name="King N."/>
            <person name="Lang F.B.F."/>
            <person name="Roger A.J."/>
            <person name="Ruiz-Trillo I."/>
            <person name="Lander E."/>
            <person name="Nusbaum C."/>
        </authorList>
    </citation>
    <scope>NUCLEOTIDE SEQUENCE [LARGE SCALE GENOMIC DNA]</scope>
    <source>
        <strain evidence="7 8">ATCC 50062</strain>
    </source>
</reference>
<dbReference type="GeneID" id="25565171"/>
<keyword evidence="4" id="KW-0175">Coiled coil</keyword>